<dbReference type="AlphaFoldDB" id="A0A9P6ALN1"/>
<evidence type="ECO:0000313" key="9">
    <source>
        <dbReference type="EMBL" id="KAF9508001.1"/>
    </source>
</evidence>
<evidence type="ECO:0000256" key="4">
    <source>
        <dbReference type="ARBA" id="ARBA00022605"/>
    </source>
</evidence>
<dbReference type="Gene3D" id="3.20.10.10">
    <property type="entry name" value="D-amino Acid Aminotransferase, subunit A, domain 2"/>
    <property type="match status" value="1"/>
</dbReference>
<dbReference type="InterPro" id="IPR001544">
    <property type="entry name" value="Aminotrans_IV"/>
</dbReference>
<dbReference type="OrthoDB" id="1732691at2759"/>
<comment type="cofactor">
    <cofactor evidence="1">
        <name>pyridoxal 5'-phosphate</name>
        <dbReference type="ChEBI" id="CHEBI:597326"/>
    </cofactor>
</comment>
<sequence length="283" mass="30608">MIRSTERVGLPVFNASALLDLIKKLVVLDRRWIPTKEGYSLYVRPTLIGTSPGLAVATPTSATLFVILSPTGPYFPSGFKPITLLAEYTYVRSWPGGTGEYKLGLNYTPCFRPQEEAAKKGYQQILWILGEERKITEVGQMNFFIVVKRDDGDVDLMTPVLGWDNSAWCDAGLGIRLAALLPALPALSQFASAPGFPSKIHVRETVITVPRLLEFSQAGLLLEAFGSGTAAIVAPVSVIGYEGHDITLPVYEGGAGPVASATYNALVAIQDGRVECEGWCVRC</sequence>
<dbReference type="GO" id="GO:0009099">
    <property type="term" value="P:L-valine biosynthetic process"/>
    <property type="evidence" value="ECO:0007669"/>
    <property type="project" value="TreeGrafter"/>
</dbReference>
<evidence type="ECO:0000256" key="3">
    <source>
        <dbReference type="ARBA" id="ARBA00022576"/>
    </source>
</evidence>
<accession>A0A9P6ALN1</accession>
<evidence type="ECO:0000256" key="7">
    <source>
        <dbReference type="ARBA" id="ARBA00023304"/>
    </source>
</evidence>
<dbReference type="InterPro" id="IPR036038">
    <property type="entry name" value="Aminotransferase-like"/>
</dbReference>
<evidence type="ECO:0000256" key="1">
    <source>
        <dbReference type="ARBA" id="ARBA00001933"/>
    </source>
</evidence>
<dbReference type="Proteomes" id="UP000886523">
    <property type="component" value="Unassembled WGS sequence"/>
</dbReference>
<dbReference type="InterPro" id="IPR043131">
    <property type="entry name" value="BCAT-like_N"/>
</dbReference>
<keyword evidence="7" id="KW-0100">Branched-chain amino acid biosynthesis</keyword>
<dbReference type="InterPro" id="IPR005786">
    <property type="entry name" value="B_amino_transII"/>
</dbReference>
<keyword evidence="10" id="KW-1185">Reference proteome</keyword>
<evidence type="ECO:0000313" key="10">
    <source>
        <dbReference type="Proteomes" id="UP000886523"/>
    </source>
</evidence>
<dbReference type="GO" id="GO:0005739">
    <property type="term" value="C:mitochondrion"/>
    <property type="evidence" value="ECO:0007669"/>
    <property type="project" value="TreeGrafter"/>
</dbReference>
<gene>
    <name evidence="9" type="ORF">BS47DRAFT_1350812</name>
</gene>
<feature type="modified residue" description="N6-(pyridoxal phosphate)lysine" evidence="8">
    <location>
        <position position="102"/>
    </location>
</feature>
<proteinExistence type="inferred from homology"/>
<dbReference type="GO" id="GO:0009098">
    <property type="term" value="P:L-leucine biosynthetic process"/>
    <property type="evidence" value="ECO:0007669"/>
    <property type="project" value="TreeGrafter"/>
</dbReference>
<evidence type="ECO:0000256" key="2">
    <source>
        <dbReference type="ARBA" id="ARBA00009320"/>
    </source>
</evidence>
<keyword evidence="5" id="KW-0808">Transferase</keyword>
<dbReference type="InterPro" id="IPR043132">
    <property type="entry name" value="BCAT-like_C"/>
</dbReference>
<evidence type="ECO:0000256" key="5">
    <source>
        <dbReference type="ARBA" id="ARBA00022679"/>
    </source>
</evidence>
<evidence type="ECO:0008006" key="11">
    <source>
        <dbReference type="Google" id="ProtNLM"/>
    </source>
</evidence>
<dbReference type="PANTHER" id="PTHR11825">
    <property type="entry name" value="SUBGROUP IIII AMINOTRANSFERASE"/>
    <property type="match status" value="1"/>
</dbReference>
<comment type="similarity">
    <text evidence="2">Belongs to the class-IV pyridoxal-phosphate-dependent aminotransferase family.</text>
</comment>
<comment type="caution">
    <text evidence="9">The sequence shown here is derived from an EMBL/GenBank/DDBJ whole genome shotgun (WGS) entry which is preliminary data.</text>
</comment>
<dbReference type="GO" id="GO:0004084">
    <property type="term" value="F:branched-chain-amino-acid transaminase activity"/>
    <property type="evidence" value="ECO:0007669"/>
    <property type="project" value="InterPro"/>
</dbReference>
<reference evidence="9" key="1">
    <citation type="journal article" date="2020" name="Nat. Commun.">
        <title>Large-scale genome sequencing of mycorrhizal fungi provides insights into the early evolution of symbiotic traits.</title>
        <authorList>
            <person name="Miyauchi S."/>
            <person name="Kiss E."/>
            <person name="Kuo A."/>
            <person name="Drula E."/>
            <person name="Kohler A."/>
            <person name="Sanchez-Garcia M."/>
            <person name="Morin E."/>
            <person name="Andreopoulos B."/>
            <person name="Barry K.W."/>
            <person name="Bonito G."/>
            <person name="Buee M."/>
            <person name="Carver A."/>
            <person name="Chen C."/>
            <person name="Cichocki N."/>
            <person name="Clum A."/>
            <person name="Culley D."/>
            <person name="Crous P.W."/>
            <person name="Fauchery L."/>
            <person name="Girlanda M."/>
            <person name="Hayes R.D."/>
            <person name="Keri Z."/>
            <person name="LaButti K."/>
            <person name="Lipzen A."/>
            <person name="Lombard V."/>
            <person name="Magnuson J."/>
            <person name="Maillard F."/>
            <person name="Murat C."/>
            <person name="Nolan M."/>
            <person name="Ohm R.A."/>
            <person name="Pangilinan J."/>
            <person name="Pereira M.F."/>
            <person name="Perotto S."/>
            <person name="Peter M."/>
            <person name="Pfister S."/>
            <person name="Riley R."/>
            <person name="Sitrit Y."/>
            <person name="Stielow J.B."/>
            <person name="Szollosi G."/>
            <person name="Zifcakova L."/>
            <person name="Stursova M."/>
            <person name="Spatafora J.W."/>
            <person name="Tedersoo L."/>
            <person name="Vaario L.M."/>
            <person name="Yamada A."/>
            <person name="Yan M."/>
            <person name="Wang P."/>
            <person name="Xu J."/>
            <person name="Bruns T."/>
            <person name="Baldrian P."/>
            <person name="Vilgalys R."/>
            <person name="Dunand C."/>
            <person name="Henrissat B."/>
            <person name="Grigoriev I.V."/>
            <person name="Hibbett D."/>
            <person name="Nagy L.G."/>
            <person name="Martin F.M."/>
        </authorList>
    </citation>
    <scope>NUCLEOTIDE SEQUENCE</scope>
    <source>
        <strain evidence="9">UP504</strain>
    </source>
</reference>
<dbReference type="SUPFAM" id="SSF56752">
    <property type="entry name" value="D-aminoacid aminotransferase-like PLP-dependent enzymes"/>
    <property type="match status" value="1"/>
</dbReference>
<dbReference type="Gene3D" id="3.30.470.10">
    <property type="match status" value="1"/>
</dbReference>
<dbReference type="Pfam" id="PF01063">
    <property type="entry name" value="Aminotran_4"/>
    <property type="match status" value="1"/>
</dbReference>
<evidence type="ECO:0000256" key="6">
    <source>
        <dbReference type="ARBA" id="ARBA00022898"/>
    </source>
</evidence>
<dbReference type="EMBL" id="MU129067">
    <property type="protein sequence ID" value="KAF9508001.1"/>
    <property type="molecule type" value="Genomic_DNA"/>
</dbReference>
<evidence type="ECO:0000256" key="8">
    <source>
        <dbReference type="PIRSR" id="PIRSR006468-1"/>
    </source>
</evidence>
<keyword evidence="3" id="KW-0032">Aminotransferase</keyword>
<protein>
    <recommendedName>
        <fullName evidence="11">Branched-chain-amino-acid aminotransferase</fullName>
    </recommendedName>
</protein>
<keyword evidence="4" id="KW-0028">Amino-acid biosynthesis</keyword>
<name>A0A9P6ALN1_9AGAM</name>
<dbReference type="PANTHER" id="PTHR11825:SF44">
    <property type="entry name" value="BRANCHED-CHAIN-AMINO-ACID AMINOTRANSFERASE"/>
    <property type="match status" value="1"/>
</dbReference>
<organism evidence="9 10">
    <name type="scientific">Hydnum rufescens UP504</name>
    <dbReference type="NCBI Taxonomy" id="1448309"/>
    <lineage>
        <taxon>Eukaryota</taxon>
        <taxon>Fungi</taxon>
        <taxon>Dikarya</taxon>
        <taxon>Basidiomycota</taxon>
        <taxon>Agaricomycotina</taxon>
        <taxon>Agaricomycetes</taxon>
        <taxon>Cantharellales</taxon>
        <taxon>Hydnaceae</taxon>
        <taxon>Hydnum</taxon>
    </lineage>
</organism>
<keyword evidence="6" id="KW-0663">Pyridoxal phosphate</keyword>
<dbReference type="PIRSF" id="PIRSF006468">
    <property type="entry name" value="BCAT1"/>
    <property type="match status" value="1"/>
</dbReference>